<keyword evidence="2" id="KW-0472">Membrane</keyword>
<keyword evidence="2" id="KW-0812">Transmembrane</keyword>
<protein>
    <submittedName>
        <fullName evidence="3">Uncharacterized protein</fullName>
    </submittedName>
</protein>
<feature type="transmembrane region" description="Helical" evidence="2">
    <location>
        <begin position="40"/>
        <end position="61"/>
    </location>
</feature>
<sequence>MKTQEKVTIVLSGLAFILSVITFAIAYTRFEMPDLNTGSFLVSVLAVLVTFLLGWQIYNAVGVKRELEKFEEKINGYKTEINTIIDKKVTESERKIEYENFQNLARISFEFYGQFNFLSLLSNVELSSRLPLLMGAIIYGSYIEDMEKEVLESYRRIIDIFRETVRTNENEIRAMDNEVKENLLRKIRLFPNIFEFRELERILESE</sequence>
<organism evidence="3 4">
    <name type="scientific">Capnocytophaga cynodegmi</name>
    <dbReference type="NCBI Taxonomy" id="28189"/>
    <lineage>
        <taxon>Bacteria</taxon>
        <taxon>Pseudomonadati</taxon>
        <taxon>Bacteroidota</taxon>
        <taxon>Flavobacteriia</taxon>
        <taxon>Flavobacteriales</taxon>
        <taxon>Flavobacteriaceae</taxon>
        <taxon>Capnocytophaga</taxon>
    </lineage>
</organism>
<feature type="coiled-coil region" evidence="1">
    <location>
        <begin position="60"/>
        <end position="87"/>
    </location>
</feature>
<accession>A0A0B7HPP9</accession>
<gene>
    <name evidence="3" type="ORF">CCYN74_430048</name>
</gene>
<evidence type="ECO:0000256" key="2">
    <source>
        <dbReference type="SAM" id="Phobius"/>
    </source>
</evidence>
<reference evidence="3 4" key="1">
    <citation type="submission" date="2015-01" db="EMBL/GenBank/DDBJ databases">
        <authorList>
            <person name="Xiang T."/>
            <person name="Song Y."/>
            <person name="Huang L."/>
            <person name="Wang B."/>
            <person name="Wu P."/>
        </authorList>
    </citation>
    <scope>NUCLEOTIDE SEQUENCE [LARGE SCALE GENOMIC DNA]</scope>
    <source>
        <strain evidence="3 4">Ccy74</strain>
    </source>
</reference>
<name>A0A0B7HPP9_9FLAO</name>
<proteinExistence type="predicted"/>
<evidence type="ECO:0000256" key="1">
    <source>
        <dbReference type="SAM" id="Coils"/>
    </source>
</evidence>
<keyword evidence="2" id="KW-1133">Transmembrane helix</keyword>
<dbReference type="RefSeq" id="WP_041997235.1">
    <property type="nucleotide sequence ID" value="NZ_CDOG01000038.1"/>
</dbReference>
<dbReference type="AlphaFoldDB" id="A0A0B7HPP9"/>
<evidence type="ECO:0000313" key="4">
    <source>
        <dbReference type="Proteomes" id="UP000038083"/>
    </source>
</evidence>
<keyword evidence="1" id="KW-0175">Coiled coil</keyword>
<dbReference type="EMBL" id="CDOG01000038">
    <property type="protein sequence ID" value="CEN40619.1"/>
    <property type="molecule type" value="Genomic_DNA"/>
</dbReference>
<dbReference type="Proteomes" id="UP000038083">
    <property type="component" value="Unassembled WGS sequence"/>
</dbReference>
<feature type="transmembrane region" description="Helical" evidence="2">
    <location>
        <begin position="7"/>
        <end position="28"/>
    </location>
</feature>
<evidence type="ECO:0000313" key="3">
    <source>
        <dbReference type="EMBL" id="CEN40619.1"/>
    </source>
</evidence>